<dbReference type="SUPFAM" id="SSF58104">
    <property type="entry name" value="Methyl-accepting chemotaxis protein (MCP) signaling domain"/>
    <property type="match status" value="1"/>
</dbReference>
<keyword evidence="4" id="KW-0812">Transmembrane</keyword>
<dbReference type="Pfam" id="PF00672">
    <property type="entry name" value="HAMP"/>
    <property type="match status" value="1"/>
</dbReference>
<evidence type="ECO:0000259" key="10">
    <source>
        <dbReference type="PROSITE" id="PS50111"/>
    </source>
</evidence>
<reference evidence="13 14" key="1">
    <citation type="submission" date="2018-03" db="EMBL/GenBank/DDBJ databases">
        <title>Genomic Encyclopedia of Archaeal and Bacterial Type Strains, Phase II (KMG-II): from individual species to whole genera.</title>
        <authorList>
            <person name="Goeker M."/>
        </authorList>
    </citation>
    <scope>NUCLEOTIDE SEQUENCE [LARGE SCALE GENOMIC DNA]</scope>
    <source>
        <strain evidence="13 14">DSM 25328</strain>
    </source>
</reference>
<evidence type="ECO:0000313" key="14">
    <source>
        <dbReference type="Proteomes" id="UP000237718"/>
    </source>
</evidence>
<evidence type="ECO:0000259" key="12">
    <source>
        <dbReference type="PROSITE" id="PS50885"/>
    </source>
</evidence>
<dbReference type="PANTHER" id="PTHR43531">
    <property type="entry name" value="PROTEIN ICFG"/>
    <property type="match status" value="1"/>
</dbReference>
<evidence type="ECO:0000256" key="7">
    <source>
        <dbReference type="ARBA" id="ARBA00029447"/>
    </source>
</evidence>
<comment type="similarity">
    <text evidence="7">Belongs to the methyl-accepting chemotaxis (MCP) protein family.</text>
</comment>
<dbReference type="Gene3D" id="1.10.287.950">
    <property type="entry name" value="Methyl-accepting chemotaxis protein"/>
    <property type="match status" value="1"/>
</dbReference>
<dbReference type="PROSITE" id="PS50192">
    <property type="entry name" value="T_SNARE"/>
    <property type="match status" value="1"/>
</dbReference>
<evidence type="ECO:0000313" key="13">
    <source>
        <dbReference type="EMBL" id="PRZ47791.1"/>
    </source>
</evidence>
<evidence type="ECO:0000256" key="5">
    <source>
        <dbReference type="ARBA" id="ARBA00022989"/>
    </source>
</evidence>
<protein>
    <submittedName>
        <fullName evidence="13">Methyl-accepting chemotaxis protein</fullName>
    </submittedName>
</protein>
<dbReference type="Gene3D" id="6.10.340.10">
    <property type="match status" value="1"/>
</dbReference>
<dbReference type="CDD" id="cd11386">
    <property type="entry name" value="MCP_signal"/>
    <property type="match status" value="1"/>
</dbReference>
<dbReference type="Pfam" id="PF00015">
    <property type="entry name" value="MCPsignal"/>
    <property type="match status" value="1"/>
</dbReference>
<accession>A0A2T1AGT2</accession>
<dbReference type="FunFam" id="1.10.287.950:FF:000001">
    <property type="entry name" value="Methyl-accepting chemotaxis sensory transducer"/>
    <property type="match status" value="1"/>
</dbReference>
<evidence type="ECO:0000256" key="2">
    <source>
        <dbReference type="ARBA" id="ARBA00022475"/>
    </source>
</evidence>
<dbReference type="CDD" id="cd18773">
    <property type="entry name" value="PDC1_HK_sensor"/>
    <property type="match status" value="1"/>
</dbReference>
<evidence type="ECO:0000256" key="1">
    <source>
        <dbReference type="ARBA" id="ARBA00004651"/>
    </source>
</evidence>
<dbReference type="PROSITE" id="PS50111">
    <property type="entry name" value="CHEMOTAXIS_TRANSDUC_2"/>
    <property type="match status" value="1"/>
</dbReference>
<proteinExistence type="inferred from homology"/>
<feature type="compositionally biased region" description="Polar residues" evidence="9">
    <location>
        <begin position="780"/>
        <end position="792"/>
    </location>
</feature>
<dbReference type="GO" id="GO:0007165">
    <property type="term" value="P:signal transduction"/>
    <property type="evidence" value="ECO:0007669"/>
    <property type="project" value="UniProtKB-KW"/>
</dbReference>
<dbReference type="GO" id="GO:0005886">
    <property type="term" value="C:plasma membrane"/>
    <property type="evidence" value="ECO:0007669"/>
    <property type="project" value="UniProtKB-SubCell"/>
</dbReference>
<comment type="subcellular location">
    <subcellularLocation>
        <location evidence="1">Cell membrane</location>
        <topology evidence="1">Multi-pass membrane protein</topology>
    </subcellularLocation>
</comment>
<sequence length="805" mass="86970">MFRLSNLKLGLKLPIMIALPVVIIVLASGALQLSQMSQAVDEEHKATYEGFVQGRKRALEWWLNEVQGEVVALRSSFAIQTAVTEFSQAWKAVDGDPQAQLRQSYIVDNPHPVGEKDVLENAGDGSGWSAVHQRHHGGLRAFLQSRGYYDLFLFDMDGNLIYSVFKEDDFGLNFETGKYKDSGLGEVFREGRSLAEGAFYMTSLAPYAPSAGAQAMFMSTPIFVDGQQAGVLAVQFPLDGIMRILSQSEQMGQTGFIYLVDQNGMSLTESPHEGGFSAYDVLPEREQIRAALAGEHQYFDPAIGVGGHDVISVADSVTIPNGERWGLVYEIDRSEAMAVVNKATTNALIELAVTSLLVVLASWLAVRGVVKRLERLAGHVEELADENYNEEITGRSIGDEVGFISKTLSNLQVRLQEGAAAKEREKEIQEGNAMVVRTLSNALMNLAKGDFRNKVLKFFPVEHKKLRYSINDAMTELSTVIESVRETAESIAQGAIEVSSSADDLSSRTESQAATLEQTAAALEQVTSSVKSANDNVLNVEHTVTQARGMAEESGTIVKETIDAMNGIEESSQKISNIISVIDDISFQTNLLALNAGVEAARAGEAGRGFAVVASEVRGLAQRSSEAALEIKALIETSGHQVGRGVQMVDKTGNALTQIVDQVKHISVLINEIAQSSQEQSTALTEINIGMSQLDQVTQSNAAMVEENTAAAHMLRSDSDRLAQFVGRFQTQNQRGEGEASQGTVAVDATATEIAPTDHIAAPASHAESEPKANDEDTGGQAQVASDPTSDVQPAKRANERWADF</sequence>
<keyword evidence="2" id="KW-1003">Cell membrane</keyword>
<dbReference type="PROSITE" id="PS50885">
    <property type="entry name" value="HAMP"/>
    <property type="match status" value="1"/>
</dbReference>
<feature type="region of interest" description="Disordered" evidence="9">
    <location>
        <begin position="756"/>
        <end position="805"/>
    </location>
</feature>
<keyword evidence="8" id="KW-0807">Transducer</keyword>
<dbReference type="InterPro" id="IPR029151">
    <property type="entry name" value="Sensor-like_sf"/>
</dbReference>
<dbReference type="Gene3D" id="3.30.450.20">
    <property type="entry name" value="PAS domain"/>
    <property type="match status" value="1"/>
</dbReference>
<dbReference type="SMART" id="SM00304">
    <property type="entry name" value="HAMP"/>
    <property type="match status" value="2"/>
</dbReference>
<feature type="domain" description="T-SNARE coiled-coil homology" evidence="11">
    <location>
        <begin position="478"/>
        <end position="540"/>
    </location>
</feature>
<evidence type="ECO:0000256" key="4">
    <source>
        <dbReference type="ARBA" id="ARBA00022692"/>
    </source>
</evidence>
<dbReference type="InterPro" id="IPR051310">
    <property type="entry name" value="MCP_chemotaxis"/>
</dbReference>
<organism evidence="13 14">
    <name type="scientific">Tritonibacter scottomollicae</name>
    <name type="common">Epibacterium scottomollicae</name>
    <dbReference type="NCBI Taxonomy" id="483013"/>
    <lineage>
        <taxon>Bacteria</taxon>
        <taxon>Pseudomonadati</taxon>
        <taxon>Pseudomonadota</taxon>
        <taxon>Alphaproteobacteria</taxon>
        <taxon>Rhodobacterales</taxon>
        <taxon>Paracoccaceae</taxon>
        <taxon>Tritonibacter</taxon>
    </lineage>
</organism>
<dbReference type="InterPro" id="IPR000727">
    <property type="entry name" value="T_SNARE_dom"/>
</dbReference>
<dbReference type="Pfam" id="PF02743">
    <property type="entry name" value="dCache_1"/>
    <property type="match status" value="1"/>
</dbReference>
<evidence type="ECO:0000256" key="3">
    <source>
        <dbReference type="ARBA" id="ARBA00022500"/>
    </source>
</evidence>
<evidence type="ECO:0000259" key="11">
    <source>
        <dbReference type="PROSITE" id="PS50192"/>
    </source>
</evidence>
<dbReference type="RefSeq" id="WP_106163499.1">
    <property type="nucleotide sequence ID" value="NZ_PVUF01000005.1"/>
</dbReference>
<dbReference type="EMBL" id="PVUF01000005">
    <property type="protein sequence ID" value="PRZ47791.1"/>
    <property type="molecule type" value="Genomic_DNA"/>
</dbReference>
<dbReference type="AlphaFoldDB" id="A0A2T1AGT2"/>
<dbReference type="InterPro" id="IPR033479">
    <property type="entry name" value="dCache_1"/>
</dbReference>
<feature type="domain" description="HAMP" evidence="12">
    <location>
        <begin position="367"/>
        <end position="420"/>
    </location>
</feature>
<evidence type="ECO:0000256" key="8">
    <source>
        <dbReference type="PROSITE-ProRule" id="PRU00284"/>
    </source>
</evidence>
<keyword evidence="5" id="KW-1133">Transmembrane helix</keyword>
<dbReference type="GO" id="GO:0006935">
    <property type="term" value="P:chemotaxis"/>
    <property type="evidence" value="ECO:0007669"/>
    <property type="project" value="UniProtKB-KW"/>
</dbReference>
<dbReference type="InterPro" id="IPR004089">
    <property type="entry name" value="MCPsignal_dom"/>
</dbReference>
<dbReference type="SMART" id="SM00283">
    <property type="entry name" value="MA"/>
    <property type="match status" value="1"/>
</dbReference>
<dbReference type="SUPFAM" id="SSF103190">
    <property type="entry name" value="Sensory domain-like"/>
    <property type="match status" value="1"/>
</dbReference>
<name>A0A2T1AGT2_TRISK</name>
<keyword evidence="6" id="KW-0472">Membrane</keyword>
<evidence type="ECO:0000256" key="9">
    <source>
        <dbReference type="SAM" id="MobiDB-lite"/>
    </source>
</evidence>
<dbReference type="OrthoDB" id="354287at2"/>
<evidence type="ECO:0000256" key="6">
    <source>
        <dbReference type="ARBA" id="ARBA00023136"/>
    </source>
</evidence>
<dbReference type="PANTHER" id="PTHR43531:SF11">
    <property type="entry name" value="METHYL-ACCEPTING CHEMOTAXIS PROTEIN 3"/>
    <property type="match status" value="1"/>
</dbReference>
<keyword evidence="3" id="KW-0145">Chemotaxis</keyword>
<comment type="caution">
    <text evidence="13">The sequence shown here is derived from an EMBL/GenBank/DDBJ whole genome shotgun (WGS) entry which is preliminary data.</text>
</comment>
<feature type="domain" description="Methyl-accepting transducer" evidence="10">
    <location>
        <begin position="487"/>
        <end position="716"/>
    </location>
</feature>
<dbReference type="Proteomes" id="UP000237718">
    <property type="component" value="Unassembled WGS sequence"/>
</dbReference>
<dbReference type="InterPro" id="IPR003660">
    <property type="entry name" value="HAMP_dom"/>
</dbReference>
<gene>
    <name evidence="13" type="ORF">CLV89_10512</name>
</gene>